<keyword evidence="1" id="KW-1133">Transmembrane helix</keyword>
<dbReference type="EMBL" id="DSBX01000364">
    <property type="protein sequence ID" value="HDR00507.1"/>
    <property type="molecule type" value="Genomic_DNA"/>
</dbReference>
<feature type="transmembrane region" description="Helical" evidence="1">
    <location>
        <begin position="95"/>
        <end position="115"/>
    </location>
</feature>
<feature type="transmembrane region" description="Helical" evidence="1">
    <location>
        <begin position="149"/>
        <end position="167"/>
    </location>
</feature>
<feature type="transmembrane region" description="Helical" evidence="1">
    <location>
        <begin position="122"/>
        <end position="143"/>
    </location>
</feature>
<keyword evidence="1" id="KW-0812">Transmembrane</keyword>
<accession>A0A7V0XG95</accession>
<keyword evidence="1" id="KW-0472">Membrane</keyword>
<comment type="caution">
    <text evidence="3">The sequence shown here is derived from an EMBL/GenBank/DDBJ whole genome shotgun (WGS) entry which is preliminary data.</text>
</comment>
<evidence type="ECO:0000256" key="1">
    <source>
        <dbReference type="SAM" id="Phobius"/>
    </source>
</evidence>
<evidence type="ECO:0000313" key="3">
    <source>
        <dbReference type="EMBL" id="HDR00507.1"/>
    </source>
</evidence>
<evidence type="ECO:0000256" key="2">
    <source>
        <dbReference type="SAM" id="SignalP"/>
    </source>
</evidence>
<sequence>MTRTERHARLVAAARAAALAFFFLAGAFAAAAHFSGPAYPEDDAFITYRYAENLAAGNGLVYNPGQRVFGISSPLYALWLTGWKTVLPGAALPDLAVRMNFLFYLATGLGLLFLLRRLLRSLAAGAALAGLFLLRGDLLAASLGGMEPFFFTALIAFALWALFTSRFRAAAALAGVSVLVRPEGILLALVVLVAWLAASRARPAAVLAGLLLPALAWVAFGFAYYGNPVYHSIIAKARPLYPMPAGQAIMLILRSIASWSTGGLIPAAARPLLLVPGLVVFLLVLAGRVLLPRFRPQPRQPAAPDASLLLLLLLFFTLTNPLMFDWYYPPVTLLWFCVFAGGLPALAAWTGRRRLETAALVLLVLLAALPATRLFTRQVREHRPAFELPLDKEGYRLRVMTYRATAEWLNETVPPGTNLAAPEIGALGYYYRRGPVLDACGLVSPEALPYLPVPEDERSAPGTISLGFVRDLRPDVVVTMARYARRSLYPSPWFDSSYVLVAEMTLPRPLWGSPFVDVFFRADLVADE</sequence>
<organism evidence="3">
    <name type="scientific">candidate division WOR-3 bacterium</name>
    <dbReference type="NCBI Taxonomy" id="2052148"/>
    <lineage>
        <taxon>Bacteria</taxon>
        <taxon>Bacteria division WOR-3</taxon>
    </lineage>
</organism>
<feature type="transmembrane region" description="Helical" evidence="1">
    <location>
        <begin position="357"/>
        <end position="375"/>
    </location>
</feature>
<name>A0A7V0XG95_UNCW3</name>
<feature type="transmembrane region" description="Helical" evidence="1">
    <location>
        <begin position="179"/>
        <end position="198"/>
    </location>
</feature>
<proteinExistence type="predicted"/>
<feature type="transmembrane region" description="Helical" evidence="1">
    <location>
        <begin position="273"/>
        <end position="291"/>
    </location>
</feature>
<gene>
    <name evidence="3" type="ORF">ENN51_09540</name>
</gene>
<keyword evidence="2" id="KW-0732">Signal</keyword>
<feature type="transmembrane region" description="Helical" evidence="1">
    <location>
        <begin position="330"/>
        <end position="350"/>
    </location>
</feature>
<protein>
    <recommendedName>
        <fullName evidence="4">Glycosyltransferase RgtA/B/C/D-like domain-containing protein</fullName>
    </recommendedName>
</protein>
<feature type="transmembrane region" description="Helical" evidence="1">
    <location>
        <begin position="204"/>
        <end position="227"/>
    </location>
</feature>
<feature type="signal peptide" evidence="2">
    <location>
        <begin position="1"/>
        <end position="29"/>
    </location>
</feature>
<evidence type="ECO:0008006" key="4">
    <source>
        <dbReference type="Google" id="ProtNLM"/>
    </source>
</evidence>
<dbReference type="Proteomes" id="UP000885672">
    <property type="component" value="Unassembled WGS sequence"/>
</dbReference>
<dbReference type="AlphaFoldDB" id="A0A7V0XG95"/>
<feature type="transmembrane region" description="Helical" evidence="1">
    <location>
        <begin position="303"/>
        <end position="324"/>
    </location>
</feature>
<feature type="chain" id="PRO_5030769129" description="Glycosyltransferase RgtA/B/C/D-like domain-containing protein" evidence="2">
    <location>
        <begin position="30"/>
        <end position="528"/>
    </location>
</feature>
<reference evidence="3" key="1">
    <citation type="journal article" date="2020" name="mSystems">
        <title>Genome- and Community-Level Interaction Insights into Carbon Utilization and Element Cycling Functions of Hydrothermarchaeota in Hydrothermal Sediment.</title>
        <authorList>
            <person name="Zhou Z."/>
            <person name="Liu Y."/>
            <person name="Xu W."/>
            <person name="Pan J."/>
            <person name="Luo Z.H."/>
            <person name="Li M."/>
        </authorList>
    </citation>
    <scope>NUCLEOTIDE SEQUENCE [LARGE SCALE GENOMIC DNA]</scope>
    <source>
        <strain evidence="3">SpSt-1182</strain>
    </source>
</reference>